<evidence type="ECO:0000256" key="14">
    <source>
        <dbReference type="NCBIfam" id="TIGR01900"/>
    </source>
</evidence>
<dbReference type="RefSeq" id="WP_319601080.1">
    <property type="nucleotide sequence ID" value="NZ_AP035884.1"/>
</dbReference>
<dbReference type="InterPro" id="IPR010174">
    <property type="entry name" value="Succinyl-DAP_deSuclase_DapE"/>
</dbReference>
<protein>
    <recommendedName>
        <fullName evidence="5 14">Succinyl-diaminopimelate desuccinylase</fullName>
        <ecNumber evidence="5 14">3.5.1.18</ecNumber>
    </recommendedName>
</protein>
<dbReference type="FunFam" id="3.40.630.10:FF:000034">
    <property type="entry name" value="Succinyl-diaminopimelate desuccinylase"/>
    <property type="match status" value="1"/>
</dbReference>
<dbReference type="FunFam" id="3.30.70.360:FF:000011">
    <property type="entry name" value="Succinyl-diaminopimelate desuccinylase"/>
    <property type="match status" value="1"/>
</dbReference>
<dbReference type="EC" id="3.5.1.18" evidence="5 14"/>
<sequence length="363" mass="38657">MADSTLDLALDLTLDGPALTARLVDFPSVSGEEKALADAIESALRALPHLTVDRHGNNVVARTNLGRAERVVLAGHIDTVPIADNVPSRLDANGILWGCGTSDMKSGVAVQLRIAATVPEPNRDLTFIFYDNEEVAAHLNGLGHIAEAHPEWLSGDFAVLLEPSDGEVEGGCQGTLRVHLRTTGERAHSARSWMGSNAVHAAAPILAKLAGYEPRRPVIDGLEYHEGLNAVGIEGGVATNVIPDACTVVVNYRYAPDRTEEEAIAHVREVFADCGVAEMIIDDHSGAAMPGLSHPAAQAFMTAVGGTARPKFGWTDVSRFGALGVPAVNYGPGDPMYAHKRDEHVAVEKITHCENRLRSWLTG</sequence>
<evidence type="ECO:0000256" key="10">
    <source>
        <dbReference type="ARBA" id="ARBA00022915"/>
    </source>
</evidence>
<keyword evidence="11" id="KW-0457">Lysine biosynthesis</keyword>
<gene>
    <name evidence="16" type="primary">dapE</name>
    <name evidence="16" type="ORF">SCMC78_22090</name>
</gene>
<name>A0AB33KIP9_9ACTN</name>
<comment type="pathway">
    <text evidence="3">Amino-acid biosynthesis; L-lysine biosynthesis via DAP pathway; LL-2,6-diaminopimelate from (S)-tetrahydrodipicolinate (succinylase route): step 3/3.</text>
</comment>
<comment type="cofactor">
    <cofactor evidence="1">
        <name>Co(2+)</name>
        <dbReference type="ChEBI" id="CHEBI:48828"/>
    </cofactor>
</comment>
<evidence type="ECO:0000256" key="3">
    <source>
        <dbReference type="ARBA" id="ARBA00005130"/>
    </source>
</evidence>
<dbReference type="GO" id="GO:0009089">
    <property type="term" value="P:lysine biosynthetic process via diaminopimelate"/>
    <property type="evidence" value="ECO:0007669"/>
    <property type="project" value="UniProtKB-UniRule"/>
</dbReference>
<dbReference type="Pfam" id="PF01546">
    <property type="entry name" value="Peptidase_M20"/>
    <property type="match status" value="1"/>
</dbReference>
<dbReference type="PANTHER" id="PTHR43808:SF31">
    <property type="entry name" value="N-ACETYL-L-CITRULLINE DEACETYLASE"/>
    <property type="match status" value="1"/>
</dbReference>
<evidence type="ECO:0000259" key="15">
    <source>
        <dbReference type="Pfam" id="PF07687"/>
    </source>
</evidence>
<dbReference type="SUPFAM" id="SSF55031">
    <property type="entry name" value="Bacterial exopeptidase dimerisation domain"/>
    <property type="match status" value="1"/>
</dbReference>
<evidence type="ECO:0000256" key="6">
    <source>
        <dbReference type="ARBA" id="ARBA00022605"/>
    </source>
</evidence>
<dbReference type="GO" id="GO:0006526">
    <property type="term" value="P:L-arginine biosynthetic process"/>
    <property type="evidence" value="ECO:0007669"/>
    <property type="project" value="TreeGrafter"/>
</dbReference>
<keyword evidence="7" id="KW-0479">Metal-binding</keyword>
<evidence type="ECO:0000256" key="2">
    <source>
        <dbReference type="ARBA" id="ARBA00001947"/>
    </source>
</evidence>
<evidence type="ECO:0000256" key="13">
    <source>
        <dbReference type="ARBA" id="ARBA00051301"/>
    </source>
</evidence>
<evidence type="ECO:0000256" key="4">
    <source>
        <dbReference type="ARBA" id="ARBA00011738"/>
    </source>
</evidence>
<dbReference type="EMBL" id="AP035884">
    <property type="protein sequence ID" value="BFP52402.1"/>
    <property type="molecule type" value="Genomic_DNA"/>
</dbReference>
<feature type="domain" description="Peptidase M20 dimerisation" evidence="15">
    <location>
        <begin position="174"/>
        <end position="272"/>
    </location>
</feature>
<dbReference type="GO" id="GO:0008777">
    <property type="term" value="F:acetylornithine deacetylase activity"/>
    <property type="evidence" value="ECO:0007669"/>
    <property type="project" value="TreeGrafter"/>
</dbReference>
<dbReference type="Pfam" id="PF07687">
    <property type="entry name" value="M20_dimer"/>
    <property type="match status" value="1"/>
</dbReference>
<dbReference type="KEGG" id="stcm:SCMC78_22090"/>
<evidence type="ECO:0000256" key="7">
    <source>
        <dbReference type="ARBA" id="ARBA00022723"/>
    </source>
</evidence>
<dbReference type="InterPro" id="IPR011650">
    <property type="entry name" value="Peptidase_M20_dimer"/>
</dbReference>
<keyword evidence="9" id="KW-0862">Zinc</keyword>
<comment type="subunit">
    <text evidence="4">Homodimer.</text>
</comment>
<comment type="cofactor">
    <cofactor evidence="2">
        <name>Zn(2+)</name>
        <dbReference type="ChEBI" id="CHEBI:29105"/>
    </cofactor>
</comment>
<dbReference type="InterPro" id="IPR002933">
    <property type="entry name" value="Peptidase_M20"/>
</dbReference>
<dbReference type="InterPro" id="IPR036264">
    <property type="entry name" value="Bact_exopeptidase_dim_dom"/>
</dbReference>
<evidence type="ECO:0000256" key="9">
    <source>
        <dbReference type="ARBA" id="ARBA00022833"/>
    </source>
</evidence>
<dbReference type="CDD" id="cd05647">
    <property type="entry name" value="M20_DapE_actinobac"/>
    <property type="match status" value="1"/>
</dbReference>
<proteinExistence type="predicted"/>
<dbReference type="PANTHER" id="PTHR43808">
    <property type="entry name" value="ACETYLORNITHINE DEACETYLASE"/>
    <property type="match status" value="1"/>
</dbReference>
<keyword evidence="8" id="KW-0378">Hydrolase</keyword>
<evidence type="ECO:0000256" key="8">
    <source>
        <dbReference type="ARBA" id="ARBA00022801"/>
    </source>
</evidence>
<keyword evidence="6" id="KW-0028">Amino-acid biosynthesis</keyword>
<evidence type="ECO:0000256" key="5">
    <source>
        <dbReference type="ARBA" id="ARBA00011921"/>
    </source>
</evidence>
<dbReference type="SUPFAM" id="SSF53187">
    <property type="entry name" value="Zn-dependent exopeptidases"/>
    <property type="match status" value="1"/>
</dbReference>
<keyword evidence="12" id="KW-0170">Cobalt</keyword>
<dbReference type="GO" id="GO:0019877">
    <property type="term" value="P:diaminopimelate biosynthetic process"/>
    <property type="evidence" value="ECO:0007669"/>
    <property type="project" value="UniProtKB-KW"/>
</dbReference>
<accession>A0AB33KIP9</accession>
<keyword evidence="10" id="KW-0220">Diaminopimelate biosynthesis</keyword>
<evidence type="ECO:0000256" key="11">
    <source>
        <dbReference type="ARBA" id="ARBA00023154"/>
    </source>
</evidence>
<dbReference type="NCBIfam" id="TIGR01900">
    <property type="entry name" value="dapE-gram_pos"/>
    <property type="match status" value="1"/>
</dbReference>
<dbReference type="Gene3D" id="3.40.630.10">
    <property type="entry name" value="Zn peptidases"/>
    <property type="match status" value="1"/>
</dbReference>
<reference evidence="16" key="1">
    <citation type="submission" date="2024-07" db="EMBL/GenBank/DDBJ databases">
        <title>Complete genome sequences of cellulolytic bacteria, Kitasatospora sp. CMC57 and Streptomyces sp. CMC78, isolated from Japanese agricultural soil.</title>
        <authorList>
            <person name="Hashimoto T."/>
            <person name="Ito M."/>
            <person name="Iwamoto M."/>
            <person name="Fukahori D."/>
            <person name="Shoda T."/>
            <person name="Sakoda M."/>
            <person name="Morohoshi T."/>
            <person name="Mitsuboshi M."/>
            <person name="Nishizawa T."/>
        </authorList>
    </citation>
    <scope>NUCLEOTIDE SEQUENCE</scope>
    <source>
        <strain evidence="16">CMC78</strain>
    </source>
</reference>
<dbReference type="Gene3D" id="3.30.70.360">
    <property type="match status" value="1"/>
</dbReference>
<evidence type="ECO:0000256" key="12">
    <source>
        <dbReference type="ARBA" id="ARBA00023285"/>
    </source>
</evidence>
<evidence type="ECO:0000313" key="16">
    <source>
        <dbReference type="EMBL" id="BFP52402.1"/>
    </source>
</evidence>
<comment type="catalytic activity">
    <reaction evidence="13">
        <text>N-succinyl-(2S,6S)-2,6-diaminopimelate + H2O = (2S,6S)-2,6-diaminopimelate + succinate</text>
        <dbReference type="Rhea" id="RHEA:22608"/>
        <dbReference type="ChEBI" id="CHEBI:15377"/>
        <dbReference type="ChEBI" id="CHEBI:30031"/>
        <dbReference type="ChEBI" id="CHEBI:57609"/>
        <dbReference type="ChEBI" id="CHEBI:58087"/>
        <dbReference type="EC" id="3.5.1.18"/>
    </reaction>
</comment>
<organism evidence="16">
    <name type="scientific">Streptomyces sp. CMC78</name>
    <dbReference type="NCBI Taxonomy" id="3231512"/>
    <lineage>
        <taxon>Bacteria</taxon>
        <taxon>Bacillati</taxon>
        <taxon>Actinomycetota</taxon>
        <taxon>Actinomycetes</taxon>
        <taxon>Kitasatosporales</taxon>
        <taxon>Streptomycetaceae</taxon>
        <taxon>Streptomyces</taxon>
    </lineage>
</organism>
<dbReference type="GO" id="GO:0009014">
    <property type="term" value="F:succinyl-diaminopimelate desuccinylase activity"/>
    <property type="evidence" value="ECO:0007669"/>
    <property type="project" value="UniProtKB-UniRule"/>
</dbReference>
<evidence type="ECO:0000256" key="1">
    <source>
        <dbReference type="ARBA" id="ARBA00001941"/>
    </source>
</evidence>
<dbReference type="GO" id="GO:0046872">
    <property type="term" value="F:metal ion binding"/>
    <property type="evidence" value="ECO:0007669"/>
    <property type="project" value="UniProtKB-KW"/>
</dbReference>
<dbReference type="InterPro" id="IPR050072">
    <property type="entry name" value="Peptidase_M20A"/>
</dbReference>
<dbReference type="AlphaFoldDB" id="A0AB33KIP9"/>